<sequence>MSDTFQYNSTAELTAQEYEELEDFLLHESELKHPMNLDALDGFLTALVIGPDTIGRDEWLSYVWGSAGSAEAPVFQSGKQEERIVGLTVRMMNALAHQFEESPADYAPLPNLTTFDNDEAQRHAARSWCLGFIEGVNVRPASWQPLLRDEKGSKTIFAISAASGLLRDKLGLDEEKEYELWKLIPEAVLEIKSFWMPARNQAAESAKPPKAEDPGRNDLCPCGSGQKYKKCCGK</sequence>
<evidence type="ECO:0000313" key="3">
    <source>
        <dbReference type="Proteomes" id="UP000308271"/>
    </source>
</evidence>
<dbReference type="Pfam" id="PF03695">
    <property type="entry name" value="UPF0149"/>
    <property type="match status" value="1"/>
</dbReference>
<comment type="caution">
    <text evidence="2">The sequence shown here is derived from an EMBL/GenBank/DDBJ whole genome shotgun (WGS) entry which is preliminary data.</text>
</comment>
<dbReference type="InterPro" id="IPR011978">
    <property type="entry name" value="YgfB-like"/>
</dbReference>
<gene>
    <name evidence="2" type="ORF">FGF66_04175</name>
</gene>
<organism evidence="2 3">
    <name type="scientific">Chlorobaculum thiosulfatiphilum</name>
    <name type="common">Chlorobium limicola f.sp. thiosulfatophilum</name>
    <dbReference type="NCBI Taxonomy" id="115852"/>
    <lineage>
        <taxon>Bacteria</taxon>
        <taxon>Pseudomonadati</taxon>
        <taxon>Chlorobiota</taxon>
        <taxon>Chlorobiia</taxon>
        <taxon>Chlorobiales</taxon>
        <taxon>Chlorobiaceae</taxon>
        <taxon>Chlorobaculum</taxon>
    </lineage>
</organism>
<dbReference type="NCBIfam" id="TIGR02292">
    <property type="entry name" value="ygfB_yecA"/>
    <property type="match status" value="1"/>
</dbReference>
<dbReference type="PANTHER" id="PTHR33747">
    <property type="entry name" value="UPF0225 PROTEIN SCO1677"/>
    <property type="match status" value="1"/>
</dbReference>
<dbReference type="EMBL" id="VDCH01000005">
    <property type="protein sequence ID" value="TNJ39559.1"/>
    <property type="molecule type" value="Genomic_DNA"/>
</dbReference>
<reference evidence="2 3" key="1">
    <citation type="submission" date="2019-05" db="EMBL/GenBank/DDBJ databases">
        <title>Draft Whole-Genome sequence of the green sulfur bacterium Chlorobaculum thiosulfatiphilum DSM 249.</title>
        <authorList>
            <person name="Meyer T.E."/>
            <person name="Kyndt J.A."/>
        </authorList>
    </citation>
    <scope>NUCLEOTIDE SEQUENCE [LARGE SCALE GENOMIC DNA]</scope>
    <source>
        <strain evidence="2 3">DSM 249</strain>
    </source>
</reference>
<protein>
    <submittedName>
        <fullName evidence="2">UPF0149 family protein</fullName>
    </submittedName>
</protein>
<evidence type="ECO:0000256" key="1">
    <source>
        <dbReference type="SAM" id="MobiDB-lite"/>
    </source>
</evidence>
<feature type="region of interest" description="Disordered" evidence="1">
    <location>
        <begin position="203"/>
        <end position="227"/>
    </location>
</feature>
<dbReference type="SUPFAM" id="SSF103642">
    <property type="entry name" value="Sec-C motif"/>
    <property type="match status" value="1"/>
</dbReference>
<name>A0A5C4S9B9_CHLTI</name>
<keyword evidence="3" id="KW-1185">Reference proteome</keyword>
<dbReference type="Proteomes" id="UP000308271">
    <property type="component" value="Unassembled WGS sequence"/>
</dbReference>
<dbReference type="Gene3D" id="1.20.120.740">
    <property type="entry name" value="YgfB uncharacterised protein family UPF0149, PF03695"/>
    <property type="match status" value="1"/>
</dbReference>
<dbReference type="SUPFAM" id="SSF101327">
    <property type="entry name" value="YgfB-like"/>
    <property type="match status" value="1"/>
</dbReference>
<dbReference type="OrthoDB" id="570299at2"/>
<feature type="compositionally biased region" description="Basic and acidic residues" evidence="1">
    <location>
        <begin position="207"/>
        <end position="216"/>
    </location>
</feature>
<dbReference type="Gene3D" id="3.10.450.50">
    <property type="match status" value="1"/>
</dbReference>
<dbReference type="Pfam" id="PF02810">
    <property type="entry name" value="SEC-C"/>
    <property type="match status" value="1"/>
</dbReference>
<dbReference type="RefSeq" id="WP_139456438.1">
    <property type="nucleotide sequence ID" value="NZ_VDCH01000005.1"/>
</dbReference>
<accession>A0A5C4S9B9</accession>
<dbReference type="AlphaFoldDB" id="A0A5C4S9B9"/>
<dbReference type="InterPro" id="IPR036255">
    <property type="entry name" value="YgfB-like_sf"/>
</dbReference>
<proteinExistence type="predicted"/>
<dbReference type="PANTHER" id="PTHR33747:SF1">
    <property type="entry name" value="ADENYLATE CYCLASE-ASSOCIATED CAP C-TERMINAL DOMAIN-CONTAINING PROTEIN"/>
    <property type="match status" value="1"/>
</dbReference>
<evidence type="ECO:0000313" key="2">
    <source>
        <dbReference type="EMBL" id="TNJ39559.1"/>
    </source>
</evidence>
<dbReference type="InterPro" id="IPR004027">
    <property type="entry name" value="SEC_C_motif"/>
</dbReference>